<reference evidence="2" key="1">
    <citation type="submission" date="2015-07" db="EMBL/GenBank/DDBJ databases">
        <authorList>
            <person name="Rodrigo-Torres Lidia"/>
            <person name="Arahal R.David."/>
        </authorList>
    </citation>
    <scope>NUCLEOTIDE SEQUENCE [LARGE SCALE GENOMIC DNA]</scope>
    <source>
        <strain evidence="2">CECT 4801</strain>
    </source>
</reference>
<dbReference type="RefSeq" id="WP_055655708.1">
    <property type="nucleotide sequence ID" value="NZ_CXST01000001.1"/>
</dbReference>
<dbReference type="InterPro" id="IPR009367">
    <property type="entry name" value="Elm1-like"/>
</dbReference>
<dbReference type="PANTHER" id="PTHR33986:SF15">
    <property type="entry name" value="MITOCHONDRIAL FISSION PROTEIN ELM1"/>
    <property type="match status" value="1"/>
</dbReference>
<proteinExistence type="predicted"/>
<protein>
    <recommendedName>
        <fullName evidence="3">Nucleoside-diphosphate sugar epimerase</fullName>
    </recommendedName>
</protein>
<sequence length="343" mass="37150">MPFSPEKAPSSLWILTDGKAGDVAQCRGVAEALGAPVEERHIAPRAPFTWLMPFGPIDLRERETRPGSPIAPPYPDIAIASGRRAVPYLRRVKRLSGGKTFTVFLKDPRIGPDAADLIWVPEHDKLRGRNVLVTPTSPHKFSAATLAELRSRQVAEIDGLPRPHVAVLVGGDSRHHRFSEDDQHRLLSGLRELAHVAHVHFMITASRRTPAGLAYGLAGLAKSGNHLYWTGDEPNPYGLYLAKADAIIATADSTNMIGEATATGKPVHVFEPSGGHDKITRFLGTLRRMGVIHPFPGPLKTTTYEPIDATPVIAQRILSDFSAARQTRNNAPMGQPGNANAGT</sequence>
<organism evidence="1 2">
    <name type="scientific">Roseibium aggregatum</name>
    <dbReference type="NCBI Taxonomy" id="187304"/>
    <lineage>
        <taxon>Bacteria</taxon>
        <taxon>Pseudomonadati</taxon>
        <taxon>Pseudomonadota</taxon>
        <taxon>Alphaproteobacteria</taxon>
        <taxon>Hyphomicrobiales</taxon>
        <taxon>Stappiaceae</taxon>
        <taxon>Roseibium</taxon>
    </lineage>
</organism>
<dbReference type="Proteomes" id="UP000048926">
    <property type="component" value="Unassembled WGS sequence"/>
</dbReference>
<gene>
    <name evidence="1" type="ORF">LAL4801_01984</name>
</gene>
<evidence type="ECO:0008006" key="3">
    <source>
        <dbReference type="Google" id="ProtNLM"/>
    </source>
</evidence>
<accession>A0A0M6Y1H8</accession>
<dbReference type="STRING" id="187304.B0E33_20045"/>
<dbReference type="AlphaFoldDB" id="A0A0M6Y1H8"/>
<dbReference type="PANTHER" id="PTHR33986">
    <property type="entry name" value="OS02G0535700 PROTEIN"/>
    <property type="match status" value="1"/>
</dbReference>
<keyword evidence="2" id="KW-1185">Reference proteome</keyword>
<dbReference type="Pfam" id="PF06258">
    <property type="entry name" value="Mito_fiss_Elm1"/>
    <property type="match status" value="1"/>
</dbReference>
<evidence type="ECO:0000313" key="2">
    <source>
        <dbReference type="Proteomes" id="UP000048926"/>
    </source>
</evidence>
<name>A0A0M6Y1H8_9HYPH</name>
<dbReference type="OrthoDB" id="272235at2"/>
<dbReference type="EMBL" id="CXST01000001">
    <property type="protein sequence ID" value="CTQ43544.1"/>
    <property type="molecule type" value="Genomic_DNA"/>
</dbReference>
<dbReference type="SUPFAM" id="SSF53756">
    <property type="entry name" value="UDP-Glycosyltransferase/glycogen phosphorylase"/>
    <property type="match status" value="1"/>
</dbReference>
<evidence type="ECO:0000313" key="1">
    <source>
        <dbReference type="EMBL" id="CTQ43544.1"/>
    </source>
</evidence>